<dbReference type="GO" id="GO:0005975">
    <property type="term" value="P:carbohydrate metabolic process"/>
    <property type="evidence" value="ECO:0007669"/>
    <property type="project" value="InterPro"/>
</dbReference>
<evidence type="ECO:0000313" key="2">
    <source>
        <dbReference type="Proteomes" id="UP000249066"/>
    </source>
</evidence>
<comment type="caution">
    <text evidence="1">The sequence shown here is derived from an EMBL/GenBank/DDBJ whole genome shotgun (WGS) entry which is preliminary data.</text>
</comment>
<sequence length="315" mass="33684">MPAVLHRRYLIGVDTEEEFDWGRRRQWLSYGVSAAQAIPAMHRRFVDAGARPIYLVDYPIADAPDAVAAVSEALEHGGAEIGAQLHPWVTPPKGLGSTFAGALPEADEEAKIAALVARIEAAFGIGPVIYRAGRYGVGPNSAEILLRHGFALDLSPRPLFNYAREGGVDFRRFGPHPFRAGRGGELLVQPLGVALTGALRGGGWRLYAALAKAPFGLSFAARARLLSRVALTPEGMPFADAAEAVRLMLGEGVPILSFAFHSPSLVPGNTPYVRDQGDLAAFHRWWDAMFGLLARLGVSAISGGELIAGARAMRD</sequence>
<dbReference type="SUPFAM" id="SSF88713">
    <property type="entry name" value="Glycoside hydrolase/deacetylase"/>
    <property type="match status" value="1"/>
</dbReference>
<dbReference type="AlphaFoldDB" id="A0A2W5A3N9"/>
<proteinExistence type="predicted"/>
<dbReference type="Proteomes" id="UP000249066">
    <property type="component" value="Unassembled WGS sequence"/>
</dbReference>
<organism evidence="1 2">
    <name type="scientific">Sphingomonas sanxanigenens</name>
    <dbReference type="NCBI Taxonomy" id="397260"/>
    <lineage>
        <taxon>Bacteria</taxon>
        <taxon>Pseudomonadati</taxon>
        <taxon>Pseudomonadota</taxon>
        <taxon>Alphaproteobacteria</taxon>
        <taxon>Sphingomonadales</taxon>
        <taxon>Sphingomonadaceae</taxon>
        <taxon>Sphingomonas</taxon>
    </lineage>
</organism>
<dbReference type="InterPro" id="IPR011330">
    <property type="entry name" value="Glyco_hydro/deAcase_b/a-brl"/>
</dbReference>
<dbReference type="Gene3D" id="3.20.20.370">
    <property type="entry name" value="Glycoside hydrolase/deacetylase"/>
    <property type="match status" value="1"/>
</dbReference>
<gene>
    <name evidence="1" type="ORF">DI623_15490</name>
</gene>
<name>A0A2W5A3N9_9SPHN</name>
<protein>
    <submittedName>
        <fullName evidence="1">WalW protein</fullName>
    </submittedName>
</protein>
<accession>A0A2W5A3N9</accession>
<reference evidence="1 2" key="1">
    <citation type="submission" date="2017-08" db="EMBL/GenBank/DDBJ databases">
        <title>Infants hospitalized years apart are colonized by the same room-sourced microbial strains.</title>
        <authorList>
            <person name="Brooks B."/>
            <person name="Olm M.R."/>
            <person name="Firek B.A."/>
            <person name="Baker R."/>
            <person name="Thomas B.C."/>
            <person name="Morowitz M.J."/>
            <person name="Banfield J.F."/>
        </authorList>
    </citation>
    <scope>NUCLEOTIDE SEQUENCE [LARGE SCALE GENOMIC DNA]</scope>
    <source>
        <strain evidence="1">S2_018_000_R2_101</strain>
    </source>
</reference>
<dbReference type="EMBL" id="QFNN01000153">
    <property type="protein sequence ID" value="PZO87039.1"/>
    <property type="molecule type" value="Genomic_DNA"/>
</dbReference>
<evidence type="ECO:0000313" key="1">
    <source>
        <dbReference type="EMBL" id="PZO87039.1"/>
    </source>
</evidence>